<organism evidence="2 3">
    <name type="scientific">Trichoderma ghanense</name>
    <dbReference type="NCBI Taxonomy" id="65468"/>
    <lineage>
        <taxon>Eukaryota</taxon>
        <taxon>Fungi</taxon>
        <taxon>Dikarya</taxon>
        <taxon>Ascomycota</taxon>
        <taxon>Pezizomycotina</taxon>
        <taxon>Sordariomycetes</taxon>
        <taxon>Hypocreomycetidae</taxon>
        <taxon>Hypocreales</taxon>
        <taxon>Hypocreaceae</taxon>
        <taxon>Trichoderma</taxon>
    </lineage>
</organism>
<dbReference type="Gene3D" id="3.60.15.10">
    <property type="entry name" value="Ribonuclease Z/Hydroxyacylglutathione hydrolase-like"/>
    <property type="match status" value="1"/>
</dbReference>
<evidence type="ECO:0000256" key="1">
    <source>
        <dbReference type="SAM" id="MobiDB-lite"/>
    </source>
</evidence>
<dbReference type="Proteomes" id="UP001642720">
    <property type="component" value="Unassembled WGS sequence"/>
</dbReference>
<reference evidence="2 3" key="1">
    <citation type="submission" date="2018-01" db="EMBL/GenBank/DDBJ databases">
        <title>Genome characterization of the sugarcane-associated fungus Trichoderma ghanense CCMA-1212 and their application in lignocelulose bioconversion.</title>
        <authorList>
            <person name="Steindorff A.S."/>
            <person name="Mendes T.D."/>
            <person name="Vilela E.S.D."/>
            <person name="Rodrigues D.S."/>
            <person name="Formighieri E.F."/>
            <person name="Melo I.S."/>
            <person name="Favaro L.C.L."/>
        </authorList>
    </citation>
    <scope>NUCLEOTIDE SEQUENCE [LARGE SCALE GENOMIC DNA]</scope>
    <source>
        <strain evidence="2 3">CCMA-1212</strain>
    </source>
</reference>
<dbReference type="InterPro" id="IPR036866">
    <property type="entry name" value="RibonucZ/Hydroxyglut_hydro"/>
</dbReference>
<sequence>MVINYQIPVPIGDCSAHFLVQKKTDKVHRAFLMDGGTNAGTYVAWVQILKALRFIDLQLGNTWKFDSWVVTHWDADHYRGVKDLLLNEDIKFTRCNSDGKTVIRGSPGNFASLYFADDAWLCCGAWDKEAMFKGGNEFLRHFVNRDNLDSWSNLSMTIPAGTEGQSLLRCILGQQLIGLDLFTRSYQYVGATGKQYKYAFHPLEFEHRLESDRDVVDADNTPRFCVVGADGYGIGQSDRPKSTKPTRNKPASDDPTRNETSILALLYWKGQNLCSYYTGGDGNPAVFTGPVQTWFNKTWCNRDGTPLDVEMVKLDHHGSTKENLKGTQRTRDKGESNVEEEQQLSESESETKREEEKMPPADLEDIGLVIEDMSPRKVLVTPGSSHGHPTWDVMVFLRDYLERLPDASGNQSAVPQGLFTTRVPYWLIKGEVSLKDLNLKHSLGKGFRERKPSAAGDGSDKMVEEGKQVANEANRADSKYGAEDDDDGDSNFTIRDGIDMDIQHRRDGQTEFQKARKAYVNYISDKEKKGKTPQRDRKGNIKYKFWTGKEAKRKNYPALKKAVDKAIKDYREKYTEVCSDLLHPKTIGAPTLKGRISLTQAREKEAQEERADLIRFAHKDENSTRKGAHKEKKTGALKKALKDQSANSEDAIELDLLHELFQACNEMTETTDDAQLEGVGDFEAICWQPVTTTEAEDPHFLIRFKFGGQRQDTVVQVYDDSGRFEYVKKPAKVSEDSGQREGAKTDSQVRDDNDQDGEVVIVEQSEARPTKLLAEDDQNPWTKYAYGECAIVTMLSAESIETPVEPELGARAAKFYGKGGPKNMVFQYYSKRKAATEGIEELINLARSEEDKCNER</sequence>
<dbReference type="RefSeq" id="XP_073555766.1">
    <property type="nucleotide sequence ID" value="XM_073705703.1"/>
</dbReference>
<keyword evidence="3" id="KW-1185">Reference proteome</keyword>
<feature type="compositionally biased region" description="Basic and acidic residues" evidence="1">
    <location>
        <begin position="318"/>
        <end position="336"/>
    </location>
</feature>
<accession>A0ABY2GWC8</accession>
<proteinExistence type="predicted"/>
<feature type="region of interest" description="Disordered" evidence="1">
    <location>
        <begin position="472"/>
        <end position="491"/>
    </location>
</feature>
<feature type="region of interest" description="Disordered" evidence="1">
    <location>
        <begin position="730"/>
        <end position="755"/>
    </location>
</feature>
<feature type="region of interest" description="Disordered" evidence="1">
    <location>
        <begin position="229"/>
        <end position="257"/>
    </location>
</feature>
<feature type="compositionally biased region" description="Basic and acidic residues" evidence="1">
    <location>
        <begin position="349"/>
        <end position="359"/>
    </location>
</feature>
<dbReference type="EMBL" id="PPTA01000013">
    <property type="protein sequence ID" value="TFA99564.1"/>
    <property type="molecule type" value="Genomic_DNA"/>
</dbReference>
<evidence type="ECO:0000313" key="2">
    <source>
        <dbReference type="EMBL" id="TFA99564.1"/>
    </source>
</evidence>
<gene>
    <name evidence="2" type="ORF">CCMA1212_008579</name>
</gene>
<evidence type="ECO:0000313" key="3">
    <source>
        <dbReference type="Proteomes" id="UP001642720"/>
    </source>
</evidence>
<protein>
    <recommendedName>
        <fullName evidence="4">Metallo-beta-lactamase domain-containing protein</fullName>
    </recommendedName>
</protein>
<evidence type="ECO:0008006" key="4">
    <source>
        <dbReference type="Google" id="ProtNLM"/>
    </source>
</evidence>
<feature type="region of interest" description="Disordered" evidence="1">
    <location>
        <begin position="318"/>
        <end position="364"/>
    </location>
</feature>
<dbReference type="GeneID" id="300580153"/>
<comment type="caution">
    <text evidence="2">The sequence shown here is derived from an EMBL/GenBank/DDBJ whole genome shotgun (WGS) entry which is preliminary data.</text>
</comment>
<feature type="compositionally biased region" description="Basic and acidic residues" evidence="1">
    <location>
        <begin position="730"/>
        <end position="752"/>
    </location>
</feature>
<name>A0ABY2GWC8_9HYPO</name>